<reference evidence="1 2" key="1">
    <citation type="submission" date="2018-11" db="EMBL/GenBank/DDBJ databases">
        <title>Draft genome sequence of Gordonia sp. RS15-1S isolated from rice stems.</title>
        <authorList>
            <person name="Muangham S."/>
        </authorList>
    </citation>
    <scope>NUCLEOTIDE SEQUENCE [LARGE SCALE GENOMIC DNA]</scope>
    <source>
        <strain evidence="1 2">RS15-1S</strain>
    </source>
</reference>
<proteinExistence type="predicted"/>
<comment type="caution">
    <text evidence="1">The sequence shown here is derived from an EMBL/GenBank/DDBJ whole genome shotgun (WGS) entry which is preliminary data.</text>
</comment>
<accession>A0A3N4H4M2</accession>
<dbReference type="EMBL" id="RKMH01000002">
    <property type="protein sequence ID" value="RPA65770.1"/>
    <property type="molecule type" value="Genomic_DNA"/>
</dbReference>
<sequence length="60" mass="6606">MMHIAYEIDRLAAQAKRGTEHEDHDGSTFPHDHFGLYCGCGAALVDASMLPSEEEDGESR</sequence>
<name>A0A3N4H4M2_9ACTN</name>
<evidence type="ECO:0000313" key="2">
    <source>
        <dbReference type="Proteomes" id="UP000267536"/>
    </source>
</evidence>
<protein>
    <submittedName>
        <fullName evidence="1">Uncharacterized protein</fullName>
    </submittedName>
</protein>
<dbReference type="Proteomes" id="UP000267536">
    <property type="component" value="Unassembled WGS sequence"/>
</dbReference>
<organism evidence="1 2">
    <name type="scientific">Gordonia oryzae</name>
    <dbReference type="NCBI Taxonomy" id="2487349"/>
    <lineage>
        <taxon>Bacteria</taxon>
        <taxon>Bacillati</taxon>
        <taxon>Actinomycetota</taxon>
        <taxon>Actinomycetes</taxon>
        <taxon>Mycobacteriales</taxon>
        <taxon>Gordoniaceae</taxon>
        <taxon>Gordonia</taxon>
    </lineage>
</organism>
<keyword evidence="2" id="KW-1185">Reference proteome</keyword>
<dbReference type="AlphaFoldDB" id="A0A3N4H4M2"/>
<evidence type="ECO:0000313" key="1">
    <source>
        <dbReference type="EMBL" id="RPA65770.1"/>
    </source>
</evidence>
<gene>
    <name evidence="1" type="ORF">EF294_03270</name>
</gene>